<dbReference type="Gene3D" id="3.40.50.1820">
    <property type="entry name" value="alpha/beta hydrolase"/>
    <property type="match status" value="1"/>
</dbReference>
<organism evidence="4 5">
    <name type="scientific">Humisphaera borealis</name>
    <dbReference type="NCBI Taxonomy" id="2807512"/>
    <lineage>
        <taxon>Bacteria</taxon>
        <taxon>Pseudomonadati</taxon>
        <taxon>Planctomycetota</taxon>
        <taxon>Phycisphaerae</taxon>
        <taxon>Tepidisphaerales</taxon>
        <taxon>Tepidisphaeraceae</taxon>
        <taxon>Humisphaera</taxon>
    </lineage>
</organism>
<gene>
    <name evidence="4" type="ORF">IPV69_08555</name>
</gene>
<dbReference type="EMBL" id="CP063458">
    <property type="protein sequence ID" value="QOV91388.1"/>
    <property type="molecule type" value="Genomic_DNA"/>
</dbReference>
<dbReference type="PANTHER" id="PTHR48081">
    <property type="entry name" value="AB HYDROLASE SUPERFAMILY PROTEIN C4A8.06C"/>
    <property type="match status" value="1"/>
</dbReference>
<dbReference type="Proteomes" id="UP000593765">
    <property type="component" value="Chromosome"/>
</dbReference>
<name>A0A7M2X0X2_9BACT</name>
<evidence type="ECO:0000259" key="3">
    <source>
        <dbReference type="Pfam" id="PF20434"/>
    </source>
</evidence>
<dbReference type="KEGG" id="hbs:IPV69_08555"/>
<keyword evidence="5" id="KW-1185">Reference proteome</keyword>
<keyword evidence="1 4" id="KW-0378">Hydrolase</keyword>
<proteinExistence type="predicted"/>
<evidence type="ECO:0000256" key="1">
    <source>
        <dbReference type="ARBA" id="ARBA00022801"/>
    </source>
</evidence>
<dbReference type="RefSeq" id="WP_206294643.1">
    <property type="nucleotide sequence ID" value="NZ_CP063458.1"/>
</dbReference>
<feature type="domain" description="BD-FAE-like" evidence="3">
    <location>
        <begin position="54"/>
        <end position="268"/>
    </location>
</feature>
<dbReference type="Pfam" id="PF20434">
    <property type="entry name" value="BD-FAE"/>
    <property type="match status" value="1"/>
</dbReference>
<dbReference type="AlphaFoldDB" id="A0A7M2X0X2"/>
<dbReference type="InterPro" id="IPR049492">
    <property type="entry name" value="BD-FAE-like_dom"/>
</dbReference>
<accession>A0A7M2X0X2</accession>
<feature type="chain" id="PRO_5034137727" evidence="2">
    <location>
        <begin position="24"/>
        <end position="333"/>
    </location>
</feature>
<evidence type="ECO:0000256" key="2">
    <source>
        <dbReference type="SAM" id="SignalP"/>
    </source>
</evidence>
<dbReference type="SUPFAM" id="SSF53474">
    <property type="entry name" value="alpha/beta-Hydrolases"/>
    <property type="match status" value="1"/>
</dbReference>
<reference evidence="4 5" key="1">
    <citation type="submission" date="2020-10" db="EMBL/GenBank/DDBJ databases">
        <title>Wide distribution of Phycisphaera-like planctomycetes from WD2101 soil group in peatlands and genome analysis of the first cultivated representative.</title>
        <authorList>
            <person name="Dedysh S.N."/>
            <person name="Beletsky A.V."/>
            <person name="Ivanova A."/>
            <person name="Kulichevskaya I.S."/>
            <person name="Suzina N.E."/>
            <person name="Philippov D.A."/>
            <person name="Rakitin A.L."/>
            <person name="Mardanov A.V."/>
            <person name="Ravin N.V."/>
        </authorList>
    </citation>
    <scope>NUCLEOTIDE SEQUENCE [LARGE SCALE GENOMIC DNA]</scope>
    <source>
        <strain evidence="4 5">M1803</strain>
    </source>
</reference>
<dbReference type="InterPro" id="IPR029058">
    <property type="entry name" value="AB_hydrolase_fold"/>
</dbReference>
<keyword evidence="2" id="KW-0732">Signal</keyword>
<evidence type="ECO:0000313" key="4">
    <source>
        <dbReference type="EMBL" id="QOV91388.1"/>
    </source>
</evidence>
<evidence type="ECO:0000313" key="5">
    <source>
        <dbReference type="Proteomes" id="UP000593765"/>
    </source>
</evidence>
<dbReference type="GO" id="GO:0016787">
    <property type="term" value="F:hydrolase activity"/>
    <property type="evidence" value="ECO:0007669"/>
    <property type="project" value="UniProtKB-KW"/>
</dbReference>
<sequence>MRRRFSFVATTLVLLGAATVAHAQATRPALKVPAGVKYELDIPYVANGDVSQKLDLYLPEKPSDKPLPLLVWIHGGGWRGGTKAGCPGLNMVPQGYAAASIEYRFSQKALFPAQIQDCQAAIRFLRANAKKYNLDTERFAVWGASAGGHLAALVGTSGGKKAFPPIGGNEEQSDRVQAVCDIFGPANFNTVMEQAAADKAVKNIFAFNTPSDPYSGLIGGTLGKDTAKCDAVSPITYVGKDTPPILILHGTADTLVPYAQSVEFADALKKAGVEVILQPFPGAGHGGPAFNLPAVQVMTNKFFDKYLKGIDAKIEPLPASAVTVPTAKPAERK</sequence>
<dbReference type="PANTHER" id="PTHR48081:SF13">
    <property type="entry name" value="ALPHA_BETA HYDROLASE"/>
    <property type="match status" value="1"/>
</dbReference>
<dbReference type="InterPro" id="IPR050300">
    <property type="entry name" value="GDXG_lipolytic_enzyme"/>
</dbReference>
<protein>
    <submittedName>
        <fullName evidence="4">Alpha/beta hydrolase</fullName>
    </submittedName>
</protein>
<feature type="signal peptide" evidence="2">
    <location>
        <begin position="1"/>
        <end position="23"/>
    </location>
</feature>